<feature type="repeat" description="WD" evidence="3">
    <location>
        <begin position="1594"/>
        <end position="1629"/>
    </location>
</feature>
<feature type="repeat" description="WD" evidence="3">
    <location>
        <begin position="1214"/>
        <end position="1246"/>
    </location>
</feature>
<feature type="repeat" description="WD" evidence="3">
    <location>
        <begin position="1297"/>
        <end position="1338"/>
    </location>
</feature>
<dbReference type="InterPro" id="IPR029030">
    <property type="entry name" value="Caspase-like_dom_sf"/>
</dbReference>
<feature type="repeat" description="WD" evidence="3">
    <location>
        <begin position="1637"/>
        <end position="1678"/>
    </location>
</feature>
<evidence type="ECO:0000256" key="3">
    <source>
        <dbReference type="PROSITE-ProRule" id="PRU00221"/>
    </source>
</evidence>
<feature type="repeat" description="WD" evidence="3">
    <location>
        <begin position="1381"/>
        <end position="1415"/>
    </location>
</feature>
<feature type="repeat" description="WD" evidence="3">
    <location>
        <begin position="1173"/>
        <end position="1207"/>
    </location>
</feature>
<evidence type="ECO:0000256" key="4">
    <source>
        <dbReference type="SAM" id="MobiDB-lite"/>
    </source>
</evidence>
<dbReference type="GO" id="GO:0006508">
    <property type="term" value="P:proteolysis"/>
    <property type="evidence" value="ECO:0007669"/>
    <property type="project" value="InterPro"/>
</dbReference>
<dbReference type="InterPro" id="IPR036322">
    <property type="entry name" value="WD40_repeat_dom_sf"/>
</dbReference>
<evidence type="ECO:0000313" key="7">
    <source>
        <dbReference type="Proteomes" id="UP000217257"/>
    </source>
</evidence>
<evidence type="ECO:0000259" key="5">
    <source>
        <dbReference type="PROSITE" id="PS50927"/>
    </source>
</evidence>
<dbReference type="PROSITE" id="PS50294">
    <property type="entry name" value="WD_REPEATS_REGION"/>
    <property type="match status" value="11"/>
</dbReference>
<feature type="region of interest" description="Disordered" evidence="4">
    <location>
        <begin position="894"/>
        <end position="993"/>
    </location>
</feature>
<dbReference type="InterPro" id="IPR027417">
    <property type="entry name" value="P-loop_NTPase"/>
</dbReference>
<feature type="domain" description="Bulb-type lectin" evidence="5">
    <location>
        <begin position="1073"/>
        <end position="1206"/>
    </location>
</feature>
<feature type="repeat" description="WD" evidence="3">
    <location>
        <begin position="1088"/>
        <end position="1119"/>
    </location>
</feature>
<feature type="region of interest" description="Disordered" evidence="4">
    <location>
        <begin position="808"/>
        <end position="847"/>
    </location>
</feature>
<dbReference type="PROSITE" id="PS00018">
    <property type="entry name" value="EF_HAND_1"/>
    <property type="match status" value="1"/>
</dbReference>
<dbReference type="KEGG" id="cfus:CYFUS_005292"/>
<name>A0A250J7E0_9BACT</name>
<gene>
    <name evidence="6" type="ORF">CYFUS_005292</name>
</gene>
<dbReference type="GO" id="GO:0004197">
    <property type="term" value="F:cysteine-type endopeptidase activity"/>
    <property type="evidence" value="ECO:0007669"/>
    <property type="project" value="InterPro"/>
</dbReference>
<feature type="repeat" description="WD" evidence="3">
    <location>
        <begin position="1255"/>
        <end position="1296"/>
    </location>
</feature>
<evidence type="ECO:0000256" key="1">
    <source>
        <dbReference type="ARBA" id="ARBA00022574"/>
    </source>
</evidence>
<dbReference type="Pfam" id="PF00400">
    <property type="entry name" value="WD40"/>
    <property type="match status" value="12"/>
</dbReference>
<dbReference type="PANTHER" id="PTHR22847:SF744">
    <property type="entry name" value="DYNEIN ASSEMBLY FACTOR WITH WD REPEATS 1"/>
    <property type="match status" value="1"/>
</dbReference>
<accession>A0A250J7E0</accession>
<feature type="repeat" description="WD" evidence="3">
    <location>
        <begin position="1339"/>
        <end position="1370"/>
    </location>
</feature>
<dbReference type="Proteomes" id="UP000217257">
    <property type="component" value="Chromosome"/>
</dbReference>
<dbReference type="InterPro" id="IPR018247">
    <property type="entry name" value="EF_Hand_1_Ca_BS"/>
</dbReference>
<feature type="compositionally biased region" description="Basic and acidic residues" evidence="4">
    <location>
        <begin position="816"/>
        <end position="847"/>
    </location>
</feature>
<dbReference type="Gene3D" id="2.130.10.10">
    <property type="entry name" value="YVTN repeat-like/Quinoprotein amine dehydrogenase"/>
    <property type="match status" value="5"/>
</dbReference>
<proteinExistence type="predicted"/>
<evidence type="ECO:0000256" key="2">
    <source>
        <dbReference type="ARBA" id="ARBA00022737"/>
    </source>
</evidence>
<feature type="repeat" description="WD" evidence="3">
    <location>
        <begin position="1465"/>
        <end position="1495"/>
    </location>
</feature>
<dbReference type="Gene3D" id="3.40.50.1460">
    <property type="match status" value="1"/>
</dbReference>
<feature type="repeat" description="WD" evidence="3">
    <location>
        <begin position="1679"/>
        <end position="1710"/>
    </location>
</feature>
<dbReference type="InterPro" id="IPR049052">
    <property type="entry name" value="nSTAND1"/>
</dbReference>
<dbReference type="SMART" id="SM00320">
    <property type="entry name" value="WD40"/>
    <property type="match status" value="15"/>
</dbReference>
<feature type="repeat" description="WD" evidence="3">
    <location>
        <begin position="1130"/>
        <end position="1162"/>
    </location>
</feature>
<protein>
    <recommendedName>
        <fullName evidence="5">Bulb-type lectin domain-containing protein</fullName>
    </recommendedName>
</protein>
<feature type="compositionally biased region" description="Basic and acidic residues" evidence="4">
    <location>
        <begin position="938"/>
        <end position="961"/>
    </location>
</feature>
<dbReference type="CDD" id="cd00200">
    <property type="entry name" value="WD40"/>
    <property type="match status" value="2"/>
</dbReference>
<dbReference type="EMBL" id="CP022098">
    <property type="protein sequence ID" value="ATB39844.1"/>
    <property type="molecule type" value="Genomic_DNA"/>
</dbReference>
<organism evidence="6 7">
    <name type="scientific">Cystobacter fuscus</name>
    <dbReference type="NCBI Taxonomy" id="43"/>
    <lineage>
        <taxon>Bacteria</taxon>
        <taxon>Pseudomonadati</taxon>
        <taxon>Myxococcota</taxon>
        <taxon>Myxococcia</taxon>
        <taxon>Myxococcales</taxon>
        <taxon>Cystobacterineae</taxon>
        <taxon>Archangiaceae</taxon>
        <taxon>Cystobacter</taxon>
    </lineage>
</organism>
<dbReference type="Pfam" id="PF00656">
    <property type="entry name" value="Peptidase_C14"/>
    <property type="match status" value="1"/>
</dbReference>
<dbReference type="InterPro" id="IPR011600">
    <property type="entry name" value="Pept_C14_caspase"/>
</dbReference>
<sequence>MRDFPFDPVRLDLERGLAVVIGINTYAHGITPLCNAVRDAQAVADTLERQGFEVLRLLDEQATLSTLSALLTGQLASRPSPPDRLLIYFAGHGLAHTDDANRLSGYLLPVDARRDEPSTYWRMDALRDALRELPCRHLLLLLDCCFAGAFPHVPSRDLRAPASCAPLYLERFRHFSSRRSFQLLASTAHDELASDRLLAKPAQEARGDGRHSPFALALLQALQHPSPADTNQDGLLTASELYTFLRDRLVDLMPSPSPQTPALWPLDGHDSGEFLFLLSEAFPTLPLAAPLSRHSNPYLGLRPFASTHRHLFFGRERLVDALHGHLRVQPLLLLCGPSGAGKSSAVHAGLLPRLGDDPAWRIPRSLRPSARPLHALSSWLAALEPGRAVPSAASLAETPRAAAACVLSFLARHEDLSLLLVVDPLEELVTTCPDDATRGAFLQAMGALLQAGHPRLRLLWLLRSDYEPHFHALLRPAGVPAEPWHGGRQPLTPMNRDELRRCIEKPAEASVLFFEPGLIERLLDDVEQMPGALPLLSVALSELFDACLTSGRDDRTLGFDDYRGIGGGIAGALQRRAELVFAGEPPPATDGQTSQLRPGPGELPAFQHTLRNVLLRMVSPEEGGLARRRVPRAELEYTSPEENRRVQRALRTLEACRLVVASDDAGPCVEPAHDALLSAWPRLHEWTLQARRELLLLRRVSHAASEWHRHGRGRDFLWADGRLEQLELAPTALHRQEAPLSLNTVSARGPEPLDFNAAESAFLRASATRRRQLLTRRSAVALSVGLALVLLTVVALFQADRAHAKAEEAEASAQEARQRKEEAEASAREAHAQQERAEHHAEEARRQEAAALSNFAEAQRQRESSERHAREALEQQRLAEANAREALNQKQLAEANAREAQRQQEAAEANARRAREQQQLAEANAREASTQRNASEANAREARRQQETAEANAREAQRQEEVATTNAREARRQQETAEANAWEAQRQKEAAEANAREVLTQKELAEANARRARTQQEAAETNAREARRQQALVQLNVRLARVRTLIDKNPTQAMLALREVFGQDAASRNDWQQSALQTSQRVISRAVLAGHEGDVNTVVLSPDGLQVLTTASDGHARLWRADGRGPPRILEGSRQPLNSAVFSPDGSLILAASDDKTALLWSTHDTIRPLHTFKGHRKPVNSAVFSPDGFLILTASDDKTARLWHVDGELVSELTGHKKEVSSAVFSPDGSLVLTASDDKTARLWNRSGEELRRFTGHQDVLVSASFSPDGSRILTVANDKTARLWSKDEKKALNVFAAHSGFVSSAAFSPDGTHIVTSSDDGTALLWRVDAEEAERIFTGHAYGVNSAVFSPDGTLILTASEDGTARLWRTDGKDEPFVLSGHLERVNSASFSPDGSLVLTASDDGTARLWPIRGAGTPFFFTEMEFNVPMALSPDGSRLLTISWGNTVDLFNTDGTGQLVDMFHEHTNSVNTAAFSPDGALILTAADDGTAHVRNRRDMKRPPRILDTGQKTSTSALFSPDGSQILTISNGRRARLWHTEETDSSSFGLKDSGCDMSFATFSPDGAALLSDGAKQGSVCLWRTARKQAPRVLKGATGTATSATFSPDGDHFIVAFDNGEARLWDTRNLTQPPRVLGDHQGPLNTATFSPDGAFILTASDEEKAHLWRTDGSDRPRELKGHTDYVTSARFTPDGSHVLTASDDGTARLWPVNGQGHPFILRHEERMDFHASLHAMITRDGTRIVTACENGLVRVWPLQPEPLLEYFQNATTVCLSALEREEYLLEDAATAQVGYETCERAQGRLP</sequence>
<dbReference type="PROSITE" id="PS50082">
    <property type="entry name" value="WD_REPEATS_2"/>
    <property type="match status" value="12"/>
</dbReference>
<dbReference type="InterPro" id="IPR001680">
    <property type="entry name" value="WD40_rpt"/>
</dbReference>
<dbReference type="RefSeq" id="WP_095987819.1">
    <property type="nucleotide sequence ID" value="NZ_CP022098.1"/>
</dbReference>
<dbReference type="InterPro" id="IPR001480">
    <property type="entry name" value="Bulb-type_lectin_dom"/>
</dbReference>
<keyword evidence="1 3" id="KW-0853">WD repeat</keyword>
<evidence type="ECO:0000313" key="6">
    <source>
        <dbReference type="EMBL" id="ATB39844.1"/>
    </source>
</evidence>
<dbReference type="PROSITE" id="PS50927">
    <property type="entry name" value="BULB_LECTIN"/>
    <property type="match status" value="1"/>
</dbReference>
<dbReference type="SUPFAM" id="SSF52129">
    <property type="entry name" value="Caspase-like"/>
    <property type="match status" value="1"/>
</dbReference>
<keyword evidence="2" id="KW-0677">Repeat</keyword>
<dbReference type="PANTHER" id="PTHR22847">
    <property type="entry name" value="WD40 REPEAT PROTEIN"/>
    <property type="match status" value="1"/>
</dbReference>
<dbReference type="SUPFAM" id="SSF50978">
    <property type="entry name" value="WD40 repeat-like"/>
    <property type="match status" value="3"/>
</dbReference>
<dbReference type="Pfam" id="PF20703">
    <property type="entry name" value="nSTAND1"/>
    <property type="match status" value="1"/>
</dbReference>
<dbReference type="InterPro" id="IPR015943">
    <property type="entry name" value="WD40/YVTN_repeat-like_dom_sf"/>
</dbReference>
<reference evidence="6 7" key="1">
    <citation type="submission" date="2017-06" db="EMBL/GenBank/DDBJ databases">
        <title>Sequencing and comparative analysis of myxobacterial genomes.</title>
        <authorList>
            <person name="Rupp O."/>
            <person name="Goesmann A."/>
            <person name="Sogaard-Andersen L."/>
        </authorList>
    </citation>
    <scope>NUCLEOTIDE SEQUENCE [LARGE SCALE GENOMIC DNA]</scope>
    <source>
        <strain evidence="6 7">DSM 52655</strain>
    </source>
</reference>
<dbReference type="SUPFAM" id="SSF52540">
    <property type="entry name" value="P-loop containing nucleoside triphosphate hydrolases"/>
    <property type="match status" value="1"/>
</dbReference>
<feature type="compositionally biased region" description="Low complexity" evidence="4">
    <location>
        <begin position="917"/>
        <end position="937"/>
    </location>
</feature>